<sequence length="206" mass="22491">MNRHLPIHWGLVIATLLSLALIVVLRKQQPSFDEKTAPMQVNGAIDQQVKARNFSVKVKKVKLAHAYLIDGRSSDEPGREVHADGIWVSALADVEALQANGFISAQLRTRDGRVYRAASNERPRLKDFNLNETYLVAGLPASGAYFFDVPLKGLEGATLQFYSGALAPPQLDHLVDIDVGLDAKKVKALLAEASPMLDLRTPGPSK</sequence>
<feature type="transmembrane region" description="Helical" evidence="1">
    <location>
        <begin position="6"/>
        <end position="25"/>
    </location>
</feature>
<reference evidence="2" key="1">
    <citation type="submission" date="2020-02" db="EMBL/GenBank/DDBJ databases">
        <authorList>
            <person name="Meier V. D."/>
        </authorList>
    </citation>
    <scope>NUCLEOTIDE SEQUENCE</scope>
    <source>
        <strain evidence="2">AVDCRST_MAG71</strain>
    </source>
</reference>
<proteinExistence type="predicted"/>
<accession>A0A6J4KAU2</accession>
<dbReference type="EMBL" id="CADCUA010000001">
    <property type="protein sequence ID" value="CAA9299552.1"/>
    <property type="molecule type" value="Genomic_DNA"/>
</dbReference>
<gene>
    <name evidence="2" type="ORF">AVDCRST_MAG71-27</name>
</gene>
<keyword evidence="1" id="KW-0472">Membrane</keyword>
<protein>
    <submittedName>
        <fullName evidence="2">Uncharacterized protein</fullName>
    </submittedName>
</protein>
<keyword evidence="1" id="KW-1133">Transmembrane helix</keyword>
<evidence type="ECO:0000313" key="2">
    <source>
        <dbReference type="EMBL" id="CAA9299552.1"/>
    </source>
</evidence>
<dbReference type="AlphaFoldDB" id="A0A6J4KAU2"/>
<organism evidence="2">
    <name type="scientific">uncultured Lysobacter sp</name>
    <dbReference type="NCBI Taxonomy" id="271060"/>
    <lineage>
        <taxon>Bacteria</taxon>
        <taxon>Pseudomonadati</taxon>
        <taxon>Pseudomonadota</taxon>
        <taxon>Gammaproteobacteria</taxon>
        <taxon>Lysobacterales</taxon>
        <taxon>Lysobacteraceae</taxon>
        <taxon>Lysobacter</taxon>
        <taxon>environmental samples</taxon>
    </lineage>
</organism>
<evidence type="ECO:0000256" key="1">
    <source>
        <dbReference type="SAM" id="Phobius"/>
    </source>
</evidence>
<name>A0A6J4KAU2_9GAMM</name>
<keyword evidence="1" id="KW-0812">Transmembrane</keyword>